<dbReference type="PIRSF" id="PIRSF036802">
    <property type="entry name" value="Tau55_TFC7"/>
    <property type="match status" value="1"/>
</dbReference>
<feature type="region of interest" description="Disordered" evidence="1">
    <location>
        <begin position="317"/>
        <end position="354"/>
    </location>
</feature>
<dbReference type="CDD" id="cd07067">
    <property type="entry name" value="HP_PGM_like"/>
    <property type="match status" value="1"/>
</dbReference>
<dbReference type="InterPro" id="IPR014623">
    <property type="entry name" value="Tfc7/tau55"/>
</dbReference>
<feature type="region of interest" description="Disordered" evidence="1">
    <location>
        <begin position="18"/>
        <end position="37"/>
    </location>
</feature>
<proteinExistence type="predicted"/>
<dbReference type="PANTHER" id="PTHR16469">
    <property type="entry name" value="UBIQUITIN-ASSOCIATED AND SH3 DOMAIN-CONTAINING BA-RELATED"/>
    <property type="match status" value="1"/>
</dbReference>
<dbReference type="Proteomes" id="UP000095085">
    <property type="component" value="Unassembled WGS sequence"/>
</dbReference>
<evidence type="ECO:0000313" key="2">
    <source>
        <dbReference type="EMBL" id="ODV66703.1"/>
    </source>
</evidence>
<dbReference type="FunFam" id="3.40.50.1240:FF:000034">
    <property type="entry name" value="Transcription factor TFIIIC subunit"/>
    <property type="match status" value="1"/>
</dbReference>
<dbReference type="GeneID" id="30993909"/>
<evidence type="ECO:0000256" key="1">
    <source>
        <dbReference type="SAM" id="MobiDB-lite"/>
    </source>
</evidence>
<evidence type="ECO:0000313" key="3">
    <source>
        <dbReference type="Proteomes" id="UP000095085"/>
    </source>
</evidence>
<dbReference type="GO" id="GO:0016791">
    <property type="term" value="F:phosphatase activity"/>
    <property type="evidence" value="ECO:0007669"/>
    <property type="project" value="UniProtKB-ARBA"/>
</dbReference>
<dbReference type="PANTHER" id="PTHR16469:SF51">
    <property type="entry name" value="TRANSCRIPTION FACTOR TAU 55 KDA SUBUNIT"/>
    <property type="match status" value="1"/>
</dbReference>
<feature type="compositionally biased region" description="Polar residues" evidence="1">
    <location>
        <begin position="336"/>
        <end position="354"/>
    </location>
</feature>
<feature type="compositionally biased region" description="Basic and acidic residues" evidence="1">
    <location>
        <begin position="255"/>
        <end position="273"/>
    </location>
</feature>
<dbReference type="OrthoDB" id="414418at2759"/>
<dbReference type="InterPro" id="IPR051710">
    <property type="entry name" value="Phosphatase_SH3-domain"/>
</dbReference>
<dbReference type="EMBL" id="KV454542">
    <property type="protein sequence ID" value="ODV66703.1"/>
    <property type="molecule type" value="Genomic_DNA"/>
</dbReference>
<reference evidence="3" key="1">
    <citation type="submission" date="2016-05" db="EMBL/GenBank/DDBJ databases">
        <title>Comparative genomics of biotechnologically important yeasts.</title>
        <authorList>
            <consortium name="DOE Joint Genome Institute"/>
            <person name="Riley R."/>
            <person name="Haridas S."/>
            <person name="Wolfe K.H."/>
            <person name="Lopes M.R."/>
            <person name="Hittinger C.T."/>
            <person name="Goker M."/>
            <person name="Salamov A."/>
            <person name="Wisecaver J."/>
            <person name="Long T.M."/>
            <person name="Aerts A.L."/>
            <person name="Barry K."/>
            <person name="Choi C."/>
            <person name="Clum A."/>
            <person name="Coughlan A.Y."/>
            <person name="Deshpande S."/>
            <person name="Douglass A.P."/>
            <person name="Hanson S.J."/>
            <person name="Klenk H.-P."/>
            <person name="Labutti K."/>
            <person name="Lapidus A."/>
            <person name="Lindquist E."/>
            <person name="Lipzen A."/>
            <person name="Meier-Kolthoff J.P."/>
            <person name="Ohm R.A."/>
            <person name="Otillar R.P."/>
            <person name="Pangilinan J."/>
            <person name="Peng Y."/>
            <person name="Rokas A."/>
            <person name="Rosa C.A."/>
            <person name="Scheuner C."/>
            <person name="Sibirny A.A."/>
            <person name="Slot J.C."/>
            <person name="Stielow J.B."/>
            <person name="Sun H."/>
            <person name="Kurtzman C.P."/>
            <person name="Blackwell M."/>
            <person name="Grigoriev I.V."/>
            <person name="Jeffries T.W."/>
        </authorList>
    </citation>
    <scope>NUCLEOTIDE SEQUENCE [LARGE SCALE GENOMIC DNA]</scope>
    <source>
        <strain evidence="3">NRRL Y-1933</strain>
    </source>
</reference>
<organism evidence="2 3">
    <name type="scientific">Hyphopichia burtonii NRRL Y-1933</name>
    <dbReference type="NCBI Taxonomy" id="984485"/>
    <lineage>
        <taxon>Eukaryota</taxon>
        <taxon>Fungi</taxon>
        <taxon>Dikarya</taxon>
        <taxon>Ascomycota</taxon>
        <taxon>Saccharomycotina</taxon>
        <taxon>Pichiomycetes</taxon>
        <taxon>Debaryomycetaceae</taxon>
        <taxon>Hyphopichia</taxon>
    </lineage>
</organism>
<feature type="region of interest" description="Disordered" evidence="1">
    <location>
        <begin position="255"/>
        <end position="290"/>
    </location>
</feature>
<dbReference type="InterPro" id="IPR013078">
    <property type="entry name" value="His_Pase_superF_clade-1"/>
</dbReference>
<dbReference type="InterPro" id="IPR029033">
    <property type="entry name" value="His_PPase_superfam"/>
</dbReference>
<dbReference type="RefSeq" id="XP_020075770.1">
    <property type="nucleotide sequence ID" value="XM_020219359.1"/>
</dbReference>
<name>A0A1E4RHF9_9ASCO</name>
<protein>
    <submittedName>
        <fullName evidence="2">Transcription factor TFIIIC, tau55 subunit</fullName>
    </submittedName>
</protein>
<accession>A0A1E4RHF9</accession>
<dbReference type="Pfam" id="PF00300">
    <property type="entry name" value="His_Phos_1"/>
    <property type="match status" value="1"/>
</dbReference>
<dbReference type="STRING" id="984485.A0A1E4RHF9"/>
<gene>
    <name evidence="2" type="ORF">HYPBUDRAFT_126557</name>
</gene>
<dbReference type="Gene3D" id="3.40.50.1240">
    <property type="entry name" value="Phosphoglycerate mutase-like"/>
    <property type="match status" value="1"/>
</dbReference>
<sequence>MTIKQIYIARHGYRANWLPPPHPPNPTGIDSDPPLAPHGVDQAKQLAAYITSLPTADKPQYILTSPFYRCVETAHPIAEMLDLDIAIERGCGEWYKKNRGVIPAPADYEQLGQFFPKLTTKEVWHRDDTVGVVPDLSGETEEDIFNRCKLFWSKFIPVFESKYPEYENVLIVSHAATKIALGMSLLGFDDVFQQIDNDGTYLRAGACSIDKYVKDGDRWDLRMNGNCEFLTDGEEMNWTFHSAFEAGSDEDIKARKEEAERKEAEKKAKEKEPTPVTETAAGTDEESKGNSNIEYEDIFLTVDIPWLNHNIFELGAENSNASNDTSRGKPTRLNDKQASTAASLSSAKNKSTPLSQRNMISAGSQFQFTNLDGDHPLIKLSNNTSYGLSNNEDDPYVVNQLSIVDNQIYQTNWARLVGTDLIFDEYGELIGKVNEHLVGDPNVKINAKAEKDKTPDSPQGKQEGFAQTAFFRKAMKAVSAKNQSKTPDVDVEMS</sequence>
<dbReference type="SMART" id="SM00855">
    <property type="entry name" value="PGAM"/>
    <property type="match status" value="1"/>
</dbReference>
<keyword evidence="3" id="KW-1185">Reference proteome</keyword>
<dbReference type="SUPFAM" id="SSF53254">
    <property type="entry name" value="Phosphoglycerate mutase-like"/>
    <property type="match status" value="1"/>
</dbReference>
<dbReference type="AlphaFoldDB" id="A0A1E4RHF9"/>